<comment type="caution">
    <text evidence="1">The sequence shown here is derived from an EMBL/GenBank/DDBJ whole genome shotgun (WGS) entry which is preliminary data.</text>
</comment>
<protein>
    <submittedName>
        <fullName evidence="1">Uncharacterized protein</fullName>
    </submittedName>
</protein>
<organism evidence="1 2">
    <name type="scientific">Actinophytocola xinjiangensis</name>
    <dbReference type="NCBI Taxonomy" id="485602"/>
    <lineage>
        <taxon>Bacteria</taxon>
        <taxon>Bacillati</taxon>
        <taxon>Actinomycetota</taxon>
        <taxon>Actinomycetes</taxon>
        <taxon>Pseudonocardiales</taxon>
        <taxon>Pseudonocardiaceae</taxon>
    </lineage>
</organism>
<dbReference type="OrthoDB" id="4554968at2"/>
<proteinExistence type="predicted"/>
<dbReference type="AlphaFoldDB" id="A0A7Z0WE11"/>
<keyword evidence="2" id="KW-1185">Reference proteome</keyword>
<sequence length="97" mass="10803">MNIDRQRLYDGSKELVERLADRLPEADVETFLSLHDVGEPLYLLNLLCAGLIKWRTEVTAAERDALAELVTGVASTNTRYPFLVDAQGSLEALNVVE</sequence>
<evidence type="ECO:0000313" key="2">
    <source>
        <dbReference type="Proteomes" id="UP000185696"/>
    </source>
</evidence>
<reference evidence="1 2" key="1">
    <citation type="submission" date="2016-12" db="EMBL/GenBank/DDBJ databases">
        <title>The draft genome sequence of Actinophytocola xinjiangensis.</title>
        <authorList>
            <person name="Wang W."/>
            <person name="Yuan L."/>
        </authorList>
    </citation>
    <scope>NUCLEOTIDE SEQUENCE [LARGE SCALE GENOMIC DNA]</scope>
    <source>
        <strain evidence="1 2">CGMCC 4.4663</strain>
    </source>
</reference>
<dbReference type="Proteomes" id="UP000185696">
    <property type="component" value="Unassembled WGS sequence"/>
</dbReference>
<accession>A0A7Z0WE11</accession>
<dbReference type="RefSeq" id="WP_075137853.1">
    <property type="nucleotide sequence ID" value="NZ_MSIF01000033.1"/>
</dbReference>
<name>A0A7Z0WE11_9PSEU</name>
<dbReference type="EMBL" id="MSIF01000033">
    <property type="protein sequence ID" value="OLF05096.1"/>
    <property type="molecule type" value="Genomic_DNA"/>
</dbReference>
<gene>
    <name evidence="1" type="ORF">BLA60_37590</name>
</gene>
<evidence type="ECO:0000313" key="1">
    <source>
        <dbReference type="EMBL" id="OLF05096.1"/>
    </source>
</evidence>